<dbReference type="AlphaFoldDB" id="A0AAV2EK37"/>
<evidence type="ECO:0000256" key="4">
    <source>
        <dbReference type="ARBA" id="ARBA00022741"/>
    </source>
</evidence>
<feature type="compositionally biased region" description="Polar residues" evidence="9">
    <location>
        <begin position="8"/>
        <end position="36"/>
    </location>
</feature>
<dbReference type="PANTHER" id="PTHR22594">
    <property type="entry name" value="ASPARTYL/LYSYL-TRNA SYNTHETASE"/>
    <property type="match status" value="1"/>
</dbReference>
<keyword evidence="4" id="KW-0547">Nucleotide-binding</keyword>
<dbReference type="InterPro" id="IPR004522">
    <property type="entry name" value="Asn-tRNA-ligase"/>
</dbReference>
<organism evidence="11 12">
    <name type="scientific">Linum trigynum</name>
    <dbReference type="NCBI Taxonomy" id="586398"/>
    <lineage>
        <taxon>Eukaryota</taxon>
        <taxon>Viridiplantae</taxon>
        <taxon>Streptophyta</taxon>
        <taxon>Embryophyta</taxon>
        <taxon>Tracheophyta</taxon>
        <taxon>Spermatophyta</taxon>
        <taxon>Magnoliopsida</taxon>
        <taxon>eudicotyledons</taxon>
        <taxon>Gunneridae</taxon>
        <taxon>Pentapetalae</taxon>
        <taxon>rosids</taxon>
        <taxon>fabids</taxon>
        <taxon>Malpighiales</taxon>
        <taxon>Linaceae</taxon>
        <taxon>Linum</taxon>
    </lineage>
</organism>
<dbReference type="Proteomes" id="UP001497516">
    <property type="component" value="Chromosome 5"/>
</dbReference>
<dbReference type="InterPro" id="IPR004364">
    <property type="entry name" value="Aa-tRNA-synt_II"/>
</dbReference>
<protein>
    <recommendedName>
        <fullName evidence="2">asparagine--tRNA ligase</fullName>
        <ecNumber evidence="2">6.1.1.22</ecNumber>
    </recommendedName>
</protein>
<evidence type="ECO:0000313" key="12">
    <source>
        <dbReference type="Proteomes" id="UP001497516"/>
    </source>
</evidence>
<dbReference type="EMBL" id="OZ034818">
    <property type="protein sequence ID" value="CAL1386351.1"/>
    <property type="molecule type" value="Genomic_DNA"/>
</dbReference>
<dbReference type="GO" id="GO:0005524">
    <property type="term" value="F:ATP binding"/>
    <property type="evidence" value="ECO:0007669"/>
    <property type="project" value="UniProtKB-KW"/>
</dbReference>
<dbReference type="GO" id="GO:0006421">
    <property type="term" value="P:asparaginyl-tRNA aminoacylation"/>
    <property type="evidence" value="ECO:0007669"/>
    <property type="project" value="InterPro"/>
</dbReference>
<feature type="region of interest" description="Disordered" evidence="9">
    <location>
        <begin position="80"/>
        <end position="101"/>
    </location>
</feature>
<dbReference type="EC" id="6.1.1.22" evidence="2"/>
<feature type="region of interest" description="Disordered" evidence="9">
    <location>
        <begin position="143"/>
        <end position="163"/>
    </location>
</feature>
<keyword evidence="7" id="KW-0030">Aminoacyl-tRNA synthetase</keyword>
<keyword evidence="8" id="KW-0175">Coiled coil</keyword>
<dbReference type="NCBIfam" id="NF003037">
    <property type="entry name" value="PRK03932.1"/>
    <property type="match status" value="1"/>
</dbReference>
<dbReference type="GO" id="GO:0004816">
    <property type="term" value="F:asparagine-tRNA ligase activity"/>
    <property type="evidence" value="ECO:0007669"/>
    <property type="project" value="UniProtKB-EC"/>
</dbReference>
<proteinExistence type="inferred from homology"/>
<comment type="similarity">
    <text evidence="1">Belongs to the class-II aminoacyl-tRNA synthetase family.</text>
</comment>
<keyword evidence="3" id="KW-0436">Ligase</keyword>
<evidence type="ECO:0000256" key="9">
    <source>
        <dbReference type="SAM" id="MobiDB-lite"/>
    </source>
</evidence>
<reference evidence="11 12" key="1">
    <citation type="submission" date="2024-04" db="EMBL/GenBank/DDBJ databases">
        <authorList>
            <person name="Fracassetti M."/>
        </authorList>
    </citation>
    <scope>NUCLEOTIDE SEQUENCE [LARGE SCALE GENOMIC DNA]</scope>
</reference>
<feature type="coiled-coil region" evidence="8">
    <location>
        <begin position="327"/>
        <end position="374"/>
    </location>
</feature>
<dbReference type="Gene3D" id="3.30.930.10">
    <property type="entry name" value="Bira Bifunctional Protein, Domain 2"/>
    <property type="match status" value="1"/>
</dbReference>
<keyword evidence="12" id="KW-1185">Reference proteome</keyword>
<evidence type="ECO:0000256" key="8">
    <source>
        <dbReference type="SAM" id="Coils"/>
    </source>
</evidence>
<accession>A0AAV2EK37</accession>
<gene>
    <name evidence="11" type="ORF">LTRI10_LOCUS27416</name>
</gene>
<keyword evidence="6" id="KW-0648">Protein biosynthesis</keyword>
<evidence type="ECO:0000256" key="7">
    <source>
        <dbReference type="ARBA" id="ARBA00023146"/>
    </source>
</evidence>
<name>A0AAV2EK37_9ROSI</name>
<evidence type="ECO:0000256" key="5">
    <source>
        <dbReference type="ARBA" id="ARBA00022840"/>
    </source>
</evidence>
<dbReference type="SUPFAM" id="SSF55681">
    <property type="entry name" value="Class II aaRS and biotin synthetases"/>
    <property type="match status" value="1"/>
</dbReference>
<dbReference type="GO" id="GO:0005739">
    <property type="term" value="C:mitochondrion"/>
    <property type="evidence" value="ECO:0007669"/>
    <property type="project" value="TreeGrafter"/>
</dbReference>
<evidence type="ECO:0000256" key="3">
    <source>
        <dbReference type="ARBA" id="ARBA00022598"/>
    </source>
</evidence>
<sequence>MERRENLPATQDSKTNNHHQQQSEAAAIAENQSRTQPAPPPFRFSNRVVLKTILEGEDGGVGFVGRRVVVGGWVRTSKEIRKESAAAPEQQLPAGGGQVSRISPGHKDVSCVEMLQARIPLFRSIIKILAGGSHGAFGGCSGTSPVREKLPPASPESRIQRPPPPSTAYLLVSDGSCAASLQVVVDSSVASPALFLPIGTCLLVEGILRLPQSPGKHRVELSVEKVLHIGTVEKDKYPLAAKRVPLENLREASHFRHRSTTVASVMRVRSALTFGSHTFFNNGGFFYVQVPIITNTDAEGFSSKFQVTTLLSGKEDAPAKGGDELSIEAVKAAIREKSSLVEELKRSESNREALAAAVQDLRKTDQLAAQLEAKQQKTPKPGFLTTKSSKLNVAEDFFSRQVHLTVSGRLHLESYACALGNVYAFGPRFQADRYANPRYQAAEMWMLEAEIAFSQLEDAMNCAEEHLKFICKWVLEKCTGDMGFISNRIDKTCIDRLQATIACSYERIAYMDAVEILKKVTDKRFETSLVWGIDLTAEHLSYLADEMFKKPVIIYNHPRDIRPFYARLNDDLKTVATFDMVVPKVGKLVSGSQNEERIHMVETRIKELGLPIAQYEWYLDLRRHGTVKHSGFALAFDLMVLFVTGLPDVRDAIPFPRTFGKANN</sequence>
<dbReference type="PANTHER" id="PTHR22594:SF36">
    <property type="entry name" value="ASPARAGINE--TRNA LIGASE, CYTOPLASMIC 2"/>
    <property type="match status" value="1"/>
</dbReference>
<evidence type="ECO:0000259" key="10">
    <source>
        <dbReference type="Pfam" id="PF00152"/>
    </source>
</evidence>
<keyword evidence="5" id="KW-0067">ATP-binding</keyword>
<dbReference type="InterPro" id="IPR045864">
    <property type="entry name" value="aa-tRNA-synth_II/BPL/LPL"/>
</dbReference>
<evidence type="ECO:0000313" key="11">
    <source>
        <dbReference type="EMBL" id="CAL1386351.1"/>
    </source>
</evidence>
<feature type="region of interest" description="Disordered" evidence="9">
    <location>
        <begin position="1"/>
        <end position="43"/>
    </location>
</feature>
<dbReference type="NCBIfam" id="TIGR00457">
    <property type="entry name" value="asnS"/>
    <property type="match status" value="1"/>
</dbReference>
<dbReference type="Pfam" id="PF00152">
    <property type="entry name" value="tRNA-synt_2"/>
    <property type="match status" value="1"/>
</dbReference>
<feature type="domain" description="Aminoacyl-tRNA synthetase class II (D/K/N)" evidence="10">
    <location>
        <begin position="394"/>
        <end position="658"/>
    </location>
</feature>
<evidence type="ECO:0000256" key="2">
    <source>
        <dbReference type="ARBA" id="ARBA00012816"/>
    </source>
</evidence>
<evidence type="ECO:0000256" key="6">
    <source>
        <dbReference type="ARBA" id="ARBA00022917"/>
    </source>
</evidence>
<evidence type="ECO:0000256" key="1">
    <source>
        <dbReference type="ARBA" id="ARBA00008226"/>
    </source>
</evidence>